<dbReference type="SUPFAM" id="SSF89946">
    <property type="entry name" value="Hypothetical protein VC0424"/>
    <property type="match status" value="1"/>
</dbReference>
<organism evidence="2 3">
    <name type="scientific">Pontixanthobacter aestiaquae</name>
    <dbReference type="NCBI Taxonomy" id="1509367"/>
    <lineage>
        <taxon>Bacteria</taxon>
        <taxon>Pseudomonadati</taxon>
        <taxon>Pseudomonadota</taxon>
        <taxon>Alphaproteobacteria</taxon>
        <taxon>Sphingomonadales</taxon>
        <taxon>Erythrobacteraceae</taxon>
        <taxon>Pontixanthobacter</taxon>
    </lineage>
</organism>
<evidence type="ECO:0000313" key="2">
    <source>
        <dbReference type="EMBL" id="MXO84414.1"/>
    </source>
</evidence>
<protein>
    <recommendedName>
        <fullName evidence="1">Regulator of ribonuclease activity B domain-containing protein</fullName>
    </recommendedName>
</protein>
<proteinExistence type="predicted"/>
<evidence type="ECO:0000313" key="3">
    <source>
        <dbReference type="Proteomes" id="UP000460290"/>
    </source>
</evidence>
<comment type="caution">
    <text evidence="2">The sequence shown here is derived from an EMBL/GenBank/DDBJ whole genome shotgun (WGS) entry which is preliminary data.</text>
</comment>
<dbReference type="EMBL" id="WTYZ01000002">
    <property type="protein sequence ID" value="MXO84414.1"/>
    <property type="molecule type" value="Genomic_DNA"/>
</dbReference>
<accession>A0A844ZA67</accession>
<keyword evidence="3" id="KW-1185">Reference proteome</keyword>
<dbReference type="Proteomes" id="UP000460290">
    <property type="component" value="Unassembled WGS sequence"/>
</dbReference>
<feature type="domain" description="Regulator of ribonuclease activity B" evidence="1">
    <location>
        <begin position="11"/>
        <end position="109"/>
    </location>
</feature>
<gene>
    <name evidence="2" type="ORF">GRI35_13650</name>
</gene>
<reference evidence="2 3" key="1">
    <citation type="submission" date="2019-12" db="EMBL/GenBank/DDBJ databases">
        <title>Genomic-based taxomic classification of the family Erythrobacteraceae.</title>
        <authorList>
            <person name="Xu L."/>
        </authorList>
    </citation>
    <scope>NUCLEOTIDE SEQUENCE [LARGE SCALE GENOMIC DNA]</scope>
    <source>
        <strain evidence="2 3">KCTC 42006</strain>
    </source>
</reference>
<dbReference type="Pfam" id="PF06877">
    <property type="entry name" value="RraB"/>
    <property type="match status" value="1"/>
</dbReference>
<dbReference type="InterPro" id="IPR036701">
    <property type="entry name" value="RraB-like_sf"/>
</dbReference>
<dbReference type="OrthoDB" id="8753964at2"/>
<dbReference type="RefSeq" id="WP_160614937.1">
    <property type="nucleotide sequence ID" value="NZ_JAUFQM010000003.1"/>
</dbReference>
<sequence>MKILRENFPSDDDGEVLFQLASKGINLRVKRKIEFTCWAGNRQTAENIVNDLETYGYQSTVFVDDGANGSGDVSVYASILMLPDHELLLAEQKRLNAILKFYGTTCDGWVTESF</sequence>
<dbReference type="InterPro" id="IPR009671">
    <property type="entry name" value="RraB_dom"/>
</dbReference>
<dbReference type="AlphaFoldDB" id="A0A844ZA67"/>
<name>A0A844ZA67_9SPHN</name>
<evidence type="ECO:0000259" key="1">
    <source>
        <dbReference type="Pfam" id="PF06877"/>
    </source>
</evidence>
<dbReference type="Gene3D" id="3.30.70.970">
    <property type="entry name" value="RraB-like"/>
    <property type="match status" value="1"/>
</dbReference>